<reference evidence="2" key="1">
    <citation type="journal article" date="2019" name="Int. J. Syst. Evol. Microbiol.">
        <title>The Global Catalogue of Microorganisms (GCM) 10K type strain sequencing project: providing services to taxonomists for standard genome sequencing and annotation.</title>
        <authorList>
            <consortium name="The Broad Institute Genomics Platform"/>
            <consortium name="The Broad Institute Genome Sequencing Center for Infectious Disease"/>
            <person name="Wu L."/>
            <person name="Ma J."/>
        </authorList>
    </citation>
    <scope>NUCLEOTIDE SEQUENCE [LARGE SCALE GENOMIC DNA]</scope>
    <source>
        <strain evidence="2">KCTC 42473</strain>
    </source>
</reference>
<sequence>MVFVAGHFGEWLQGLWGSEGRIALVTMACPAHGAWADVGPADRLLLERTGLIDGDRCARFLAALGLPARGRIRLSPDLPPGGGAGMSTAALVALARAAGAPEERIAAACLAVEGATDPLMLRLPDAVLWAPREARVLQEMPPPPRAEIVGGFWGPPVRTNPADRRFPRIDDLIDAWMEGPDLHEAARLASLSAERATALRGPADEPTADLARRLGALGFARAHTGSARALIFAPGAVPDGAETVLAAAGYAGCLRFRTGGRP</sequence>
<evidence type="ECO:0000313" key="1">
    <source>
        <dbReference type="EMBL" id="MFC3630053.1"/>
    </source>
</evidence>
<name>A0ABV7U545_9RHOB</name>
<comment type="caution">
    <text evidence="1">The sequence shown here is derived from an EMBL/GenBank/DDBJ whole genome shotgun (WGS) entry which is preliminary data.</text>
</comment>
<organism evidence="1 2">
    <name type="scientific">Paracoccus angustae</name>
    <dbReference type="NCBI Taxonomy" id="1671480"/>
    <lineage>
        <taxon>Bacteria</taxon>
        <taxon>Pseudomonadati</taxon>
        <taxon>Pseudomonadota</taxon>
        <taxon>Alphaproteobacteria</taxon>
        <taxon>Rhodobacterales</taxon>
        <taxon>Paracoccaceae</taxon>
        <taxon>Paracoccus</taxon>
    </lineage>
</organism>
<protein>
    <submittedName>
        <fullName evidence="1">Propanediol utilization protein</fullName>
    </submittedName>
</protein>
<accession>A0ABV7U545</accession>
<proteinExistence type="predicted"/>
<gene>
    <name evidence="1" type="ORF">ACFOM8_11420</name>
</gene>
<keyword evidence="2" id="KW-1185">Reference proteome</keyword>
<evidence type="ECO:0000313" key="2">
    <source>
        <dbReference type="Proteomes" id="UP001595539"/>
    </source>
</evidence>
<dbReference type="EMBL" id="JBHRXY010000008">
    <property type="protein sequence ID" value="MFC3630053.1"/>
    <property type="molecule type" value="Genomic_DNA"/>
</dbReference>
<dbReference type="RefSeq" id="WP_377761475.1">
    <property type="nucleotide sequence ID" value="NZ_JBHRXY010000008.1"/>
</dbReference>
<dbReference type="Proteomes" id="UP001595539">
    <property type="component" value="Unassembled WGS sequence"/>
</dbReference>